<name>A0A2P2M7X6_RHIMU</name>
<dbReference type="EMBL" id="GGEC01045846">
    <property type="protein sequence ID" value="MBX26330.1"/>
    <property type="molecule type" value="Transcribed_RNA"/>
</dbReference>
<proteinExistence type="predicted"/>
<dbReference type="AlphaFoldDB" id="A0A2P2M7X6"/>
<sequence length="18" mass="1939">MAQSDSSLKLLQLPFCSA</sequence>
<organism evidence="1">
    <name type="scientific">Rhizophora mucronata</name>
    <name type="common">Asiatic mangrove</name>
    <dbReference type="NCBI Taxonomy" id="61149"/>
    <lineage>
        <taxon>Eukaryota</taxon>
        <taxon>Viridiplantae</taxon>
        <taxon>Streptophyta</taxon>
        <taxon>Embryophyta</taxon>
        <taxon>Tracheophyta</taxon>
        <taxon>Spermatophyta</taxon>
        <taxon>Magnoliopsida</taxon>
        <taxon>eudicotyledons</taxon>
        <taxon>Gunneridae</taxon>
        <taxon>Pentapetalae</taxon>
        <taxon>rosids</taxon>
        <taxon>fabids</taxon>
        <taxon>Malpighiales</taxon>
        <taxon>Rhizophoraceae</taxon>
        <taxon>Rhizophora</taxon>
    </lineage>
</organism>
<protein>
    <submittedName>
        <fullName evidence="1">Uncharacterized protein</fullName>
    </submittedName>
</protein>
<evidence type="ECO:0000313" key="1">
    <source>
        <dbReference type="EMBL" id="MBX26330.1"/>
    </source>
</evidence>
<accession>A0A2P2M7X6</accession>
<reference evidence="1" key="1">
    <citation type="submission" date="2018-02" db="EMBL/GenBank/DDBJ databases">
        <title>Rhizophora mucronata_Transcriptome.</title>
        <authorList>
            <person name="Meera S.P."/>
            <person name="Sreeshan A."/>
            <person name="Augustine A."/>
        </authorList>
    </citation>
    <scope>NUCLEOTIDE SEQUENCE</scope>
    <source>
        <tissue evidence="1">Leaf</tissue>
    </source>
</reference>